<comment type="subcellular location">
    <subcellularLocation>
        <location evidence="5">Cytoplasm</location>
    </subcellularLocation>
</comment>
<dbReference type="GO" id="GO:0090499">
    <property type="term" value="F:pimelyl-[acyl-carrier protein] methyl ester esterase activity"/>
    <property type="evidence" value="ECO:0007669"/>
    <property type="project" value="UniProtKB-EC"/>
</dbReference>
<sequence>MHPDPLVLLHGWGMNPAIWSSLPDRLAAGRERIPLALPGHAGADWQTDWSALPDWADACLAQAPEQAVWLGWSLGGLIALQAARQAPKRVRALILIATSPRFTRAIDWRVAMPEETLAQFHAALLEDTKATLQRFLTLQVRGSEEAPRLLKQLRQALNSAPDAKPEALRIGLELLRDEDLRGPLPDIRQPTLWLFGERDTLVPAAVAERIAILHPQARVACLPGAGHAPFLSHAQRLSDLIHAFLAEVAT</sequence>
<accession>A0ABZ0S6Y2</accession>
<dbReference type="InterPro" id="IPR050228">
    <property type="entry name" value="Carboxylesterase_BioH"/>
</dbReference>
<comment type="function">
    <text evidence="5">The physiological role of BioH is to remove the methyl group introduced by BioC when the pimeloyl moiety is complete. It allows to synthesize pimeloyl-ACP via the fatty acid synthetic pathway through the hydrolysis of the ester bonds of pimeloyl-ACP esters.</text>
</comment>
<proteinExistence type="inferred from homology"/>
<evidence type="ECO:0000256" key="5">
    <source>
        <dbReference type="HAMAP-Rule" id="MF_01260"/>
    </source>
</evidence>
<keyword evidence="8" id="KW-1185">Reference proteome</keyword>
<dbReference type="PRINTS" id="PR00111">
    <property type="entry name" value="ABHYDROLASE"/>
</dbReference>
<keyword evidence="3 5" id="KW-0093">Biotin biosynthesis</keyword>
<evidence type="ECO:0000313" key="8">
    <source>
        <dbReference type="Proteomes" id="UP001432180"/>
    </source>
</evidence>
<feature type="binding site" evidence="5">
    <location>
        <begin position="73"/>
        <end position="74"/>
    </location>
    <ligand>
        <name>substrate</name>
    </ligand>
</feature>
<evidence type="ECO:0000256" key="1">
    <source>
        <dbReference type="ARBA" id="ARBA00022487"/>
    </source>
</evidence>
<dbReference type="Gene3D" id="3.40.50.1820">
    <property type="entry name" value="alpha/beta hydrolase"/>
    <property type="match status" value="1"/>
</dbReference>
<dbReference type="SUPFAM" id="SSF53474">
    <property type="entry name" value="alpha/beta-Hydrolases"/>
    <property type="match status" value="1"/>
</dbReference>
<dbReference type="PANTHER" id="PTHR43194">
    <property type="entry name" value="HYDROLASE ALPHA/BETA FOLD FAMILY"/>
    <property type="match status" value="1"/>
</dbReference>
<name>A0ABZ0S6Y2_9GAMM</name>
<comment type="catalytic activity">
    <reaction evidence="5">
        <text>6-carboxyhexanoyl-[ACP] methyl ester + H2O = 6-carboxyhexanoyl-[ACP] + methanol + H(+)</text>
        <dbReference type="Rhea" id="RHEA:42700"/>
        <dbReference type="Rhea" id="RHEA-COMP:9955"/>
        <dbReference type="Rhea" id="RHEA-COMP:10186"/>
        <dbReference type="ChEBI" id="CHEBI:15377"/>
        <dbReference type="ChEBI" id="CHEBI:15378"/>
        <dbReference type="ChEBI" id="CHEBI:17790"/>
        <dbReference type="ChEBI" id="CHEBI:78846"/>
        <dbReference type="ChEBI" id="CHEBI:82735"/>
        <dbReference type="EC" id="3.1.1.85"/>
    </reaction>
</comment>
<comment type="similarity">
    <text evidence="5">Belongs to the AB hydrolase superfamily. Carboxylesterase BioH family.</text>
</comment>
<dbReference type="Proteomes" id="UP001432180">
    <property type="component" value="Chromosome"/>
</dbReference>
<feature type="active site" evidence="5">
    <location>
        <position position="227"/>
    </location>
</feature>
<evidence type="ECO:0000256" key="4">
    <source>
        <dbReference type="ARBA" id="ARBA00022801"/>
    </source>
</evidence>
<dbReference type="InterPro" id="IPR000073">
    <property type="entry name" value="AB_hydrolase_1"/>
</dbReference>
<comment type="pathway">
    <text evidence="5">Cofactor biosynthesis; biotin biosynthesis.</text>
</comment>
<feature type="active site" description="Nucleophile" evidence="5">
    <location>
        <position position="73"/>
    </location>
</feature>
<dbReference type="RefSeq" id="WP_328986815.1">
    <property type="nucleotide sequence ID" value="NZ_CP121472.1"/>
</dbReference>
<dbReference type="PANTHER" id="PTHR43194:SF5">
    <property type="entry name" value="PIMELOYL-[ACYL-CARRIER PROTEIN] METHYL ESTER ESTERASE"/>
    <property type="match status" value="1"/>
</dbReference>
<comment type="subunit">
    <text evidence="5">Monomer.</text>
</comment>
<dbReference type="InterPro" id="IPR010076">
    <property type="entry name" value="BioH"/>
</dbReference>
<reference evidence="7 8" key="1">
    <citation type="journal article" date="2023" name="Microorganisms">
        <title>Thiorhodovibrio frisius and Trv. litoralis spp. nov., Two Novel Members from a Clade of Fastidious Purple Sulfur Bacteria That Exhibit Unique Red-Shifted Light-Harvesting Capabilities.</title>
        <authorList>
            <person name="Methner A."/>
            <person name="Kuzyk S.B."/>
            <person name="Petersen J."/>
            <person name="Bauer S."/>
            <person name="Brinkmann H."/>
            <person name="Sichau K."/>
            <person name="Wanner G."/>
            <person name="Wolf J."/>
            <person name="Neumann-Schaal M."/>
            <person name="Henke P."/>
            <person name="Tank M."/>
            <person name="Sproer C."/>
            <person name="Bunk B."/>
            <person name="Overmann J."/>
        </authorList>
    </citation>
    <scope>NUCLEOTIDE SEQUENCE [LARGE SCALE GENOMIC DNA]</scope>
    <source>
        <strain evidence="7 8">DSM 6702</strain>
    </source>
</reference>
<keyword evidence="4 5" id="KW-0378">Hydrolase</keyword>
<dbReference type="InterPro" id="IPR029058">
    <property type="entry name" value="AB_hydrolase_fold"/>
</dbReference>
<evidence type="ECO:0000256" key="3">
    <source>
        <dbReference type="ARBA" id="ARBA00022756"/>
    </source>
</evidence>
<dbReference type="HAMAP" id="MF_01260">
    <property type="entry name" value="Carboxylester"/>
    <property type="match status" value="1"/>
</dbReference>
<feature type="binding site" evidence="5">
    <location>
        <begin position="135"/>
        <end position="139"/>
    </location>
    <ligand>
        <name>substrate</name>
    </ligand>
</feature>
<keyword evidence="2 5" id="KW-0963">Cytoplasm</keyword>
<evidence type="ECO:0000256" key="2">
    <source>
        <dbReference type="ARBA" id="ARBA00022490"/>
    </source>
</evidence>
<feature type="binding site" evidence="5">
    <location>
        <position position="12"/>
    </location>
    <ligand>
        <name>substrate</name>
    </ligand>
</feature>
<dbReference type="EMBL" id="CP121472">
    <property type="protein sequence ID" value="WPL16269.1"/>
    <property type="molecule type" value="Genomic_DNA"/>
</dbReference>
<dbReference type="NCBIfam" id="TIGR01738">
    <property type="entry name" value="bioH"/>
    <property type="match status" value="1"/>
</dbReference>
<protein>
    <recommendedName>
        <fullName evidence="5">Pimeloyl-[acyl-carrier protein] methyl ester esterase</fullName>
        <ecNumber evidence="5">3.1.1.85</ecNumber>
    </recommendedName>
    <alternativeName>
        <fullName evidence="5">Biotin synthesis protein BioH</fullName>
    </alternativeName>
    <alternativeName>
        <fullName evidence="5">Carboxylesterase BioH</fullName>
    </alternativeName>
</protein>
<feature type="active site" evidence="5">
    <location>
        <position position="199"/>
    </location>
</feature>
<keyword evidence="1 5" id="KW-0719">Serine esterase</keyword>
<evidence type="ECO:0000313" key="7">
    <source>
        <dbReference type="EMBL" id="WPL16269.1"/>
    </source>
</evidence>
<feature type="domain" description="AB hydrolase-1" evidence="6">
    <location>
        <begin position="6"/>
        <end position="239"/>
    </location>
</feature>
<dbReference type="EC" id="3.1.1.85" evidence="5"/>
<evidence type="ECO:0000259" key="6">
    <source>
        <dbReference type="Pfam" id="PF12697"/>
    </source>
</evidence>
<gene>
    <name evidence="5 7" type="primary">bioH</name>
    <name evidence="7" type="ORF">Thiowin_01222</name>
</gene>
<feature type="binding site" evidence="5">
    <location>
        <position position="227"/>
    </location>
    <ligand>
        <name>substrate</name>
    </ligand>
</feature>
<organism evidence="7 8">
    <name type="scientific">Thiorhodovibrio winogradskyi</name>
    <dbReference type="NCBI Taxonomy" id="77007"/>
    <lineage>
        <taxon>Bacteria</taxon>
        <taxon>Pseudomonadati</taxon>
        <taxon>Pseudomonadota</taxon>
        <taxon>Gammaproteobacteria</taxon>
        <taxon>Chromatiales</taxon>
        <taxon>Chromatiaceae</taxon>
        <taxon>Thiorhodovibrio</taxon>
    </lineage>
</organism>
<dbReference type="Pfam" id="PF12697">
    <property type="entry name" value="Abhydrolase_6"/>
    <property type="match status" value="1"/>
</dbReference>